<protein>
    <submittedName>
        <fullName evidence="1">Uncharacterized protein</fullName>
    </submittedName>
</protein>
<dbReference type="RefSeq" id="WP_067980439.1">
    <property type="nucleotide sequence ID" value="NZ_CP014163.1"/>
</dbReference>
<dbReference type="EMBL" id="CP014163">
    <property type="protein sequence ID" value="AMB99853.1"/>
    <property type="molecule type" value="Genomic_DNA"/>
</dbReference>
<dbReference type="InterPro" id="IPR029052">
    <property type="entry name" value="Metallo-depent_PP-like"/>
</dbReference>
<name>A0A0X8FM47_9LACT</name>
<evidence type="ECO:0000313" key="2">
    <source>
        <dbReference type="Proteomes" id="UP000062260"/>
    </source>
</evidence>
<proteinExistence type="predicted"/>
<organism evidence="1 2">
    <name type="scientific">Aerococcus urinaehominis</name>
    <dbReference type="NCBI Taxonomy" id="128944"/>
    <lineage>
        <taxon>Bacteria</taxon>
        <taxon>Bacillati</taxon>
        <taxon>Bacillota</taxon>
        <taxon>Bacilli</taxon>
        <taxon>Lactobacillales</taxon>
        <taxon>Aerococcaceae</taxon>
        <taxon>Aerococcus</taxon>
    </lineage>
</organism>
<dbReference type="SUPFAM" id="SSF56300">
    <property type="entry name" value="Metallo-dependent phosphatases"/>
    <property type="match status" value="1"/>
</dbReference>
<gene>
    <name evidence="1" type="ORF">AWM75_07685</name>
</gene>
<accession>A0A0X8FM47</accession>
<dbReference type="Proteomes" id="UP000062260">
    <property type="component" value="Chromosome"/>
</dbReference>
<reference evidence="1 2" key="1">
    <citation type="journal article" date="2016" name="Genome Announc.">
        <title>Complete Genome Sequences of Aerococcus christensenii CCUG 28831T, Aerococcus sanguinicola CCUG 43001T, Aerococcus urinae CCUG 36881T, Aerococcus urinaeequi CCUG 28094T, Aerococcus urinaehominis CCUG 42038 BT, and Aerococcus viridans CCUG 4311T.</title>
        <authorList>
            <person name="Carkaci D."/>
            <person name="Dargis R."/>
            <person name="Nielsen X.C."/>
            <person name="Skovgaard O."/>
            <person name="Fuursted K."/>
            <person name="Christensen J.J."/>
        </authorList>
    </citation>
    <scope>NUCLEOTIDE SEQUENCE [LARGE SCALE GENOMIC DNA]</scope>
    <source>
        <strain evidence="1 2">CCUG42038B</strain>
    </source>
</reference>
<reference evidence="2" key="2">
    <citation type="submission" date="2016-01" db="EMBL/GenBank/DDBJ databases">
        <title>Six Aerococcus type strain genome sequencing and assembly using PacBio and Illumina Hiseq.</title>
        <authorList>
            <person name="Carkaci D."/>
            <person name="Dargis R."/>
            <person name="Nielsen X.C."/>
            <person name="Skovgaard O."/>
            <person name="Fuursted K."/>
            <person name="Christensen J.J."/>
        </authorList>
    </citation>
    <scope>NUCLEOTIDE SEQUENCE [LARGE SCALE GENOMIC DNA]</scope>
    <source>
        <strain evidence="2">CCUG42038B</strain>
    </source>
</reference>
<dbReference type="OrthoDB" id="9772095at2"/>
<dbReference type="AlphaFoldDB" id="A0A0X8FM47"/>
<keyword evidence="2" id="KW-1185">Reference proteome</keyword>
<evidence type="ECO:0000313" key="1">
    <source>
        <dbReference type="EMBL" id="AMB99853.1"/>
    </source>
</evidence>
<dbReference type="Gene3D" id="3.60.21.10">
    <property type="match status" value="1"/>
</dbReference>
<sequence>MRFAIVTEDQPGSSHFHEVFAPIFTSILFFDQLKAVDVVFQLGNSTRHGQPHLDQNNSYFNELVRLDQAGIDFVPLVGPKDYDRDFSPQMPGRQLAAFNRLYESRNQQLAQIRYQADSIANVAYFADKLIFLVLDYCPDDQVRAWARQLLWDHQDQAAVVMTHDYRGPDGPQAGATDLDRFVQANSRALWQELISPSPNVRLVLAGHRGQASIYKQVDLGQANNLVTQVFCNWQSENFAGEGRYGLVDIEDDLVTIKVCNPVGQTIEGLASFSIRESQVMADPFIKTARYLDLARD</sequence>
<dbReference type="KEGG" id="auh:AWM75_07685"/>